<keyword evidence="1" id="KW-0472">Membrane</keyword>
<evidence type="ECO:0000256" key="1">
    <source>
        <dbReference type="SAM" id="Phobius"/>
    </source>
</evidence>
<name>A0ABP1EB48_9APHY</name>
<proteinExistence type="predicted"/>
<protein>
    <recommendedName>
        <fullName evidence="5">Dickkopf N-terminal cysteine-rich domain-containing protein</fullName>
    </recommendedName>
</protein>
<feature type="signal peptide" evidence="2">
    <location>
        <begin position="1"/>
        <end position="21"/>
    </location>
</feature>
<keyword evidence="1" id="KW-0812">Transmembrane</keyword>
<feature type="transmembrane region" description="Helical" evidence="1">
    <location>
        <begin position="233"/>
        <end position="256"/>
    </location>
</feature>
<keyword evidence="4" id="KW-1185">Reference proteome</keyword>
<accession>A0ABP1EB48</accession>
<feature type="chain" id="PRO_5047278702" description="Dickkopf N-terminal cysteine-rich domain-containing protein" evidence="2">
    <location>
        <begin position="22"/>
        <end position="303"/>
    </location>
</feature>
<sequence>MNWPLFLEVTVFFGAFPLAFCGSVVQGGSCSTNNNRLDSSSRRFLSDCDDETFCTAVANGTCEFRQCRRDEFPFGFQSSETLPPLCSVGQFCPDEGSECKNLAPVGQSCQFSRDDQCMAPNNWADLASNQNFNGSLCLQSTCVYANASLGQRCMMDTTTYVDLGPDFKTFANTITRHNCRTPQFYCDTDHLQCLPTKSMGLSCIADQECRSFSCDPSGTCTNPSEMPIKVASWQYASVIAFVLAAMTATVMMLVVIHKRIRLRHYSELRGYYEEQLSLRRSMFALHAAAADKYEDEKSSVNHD</sequence>
<evidence type="ECO:0000256" key="2">
    <source>
        <dbReference type="SAM" id="SignalP"/>
    </source>
</evidence>
<dbReference type="EMBL" id="OZ037952">
    <property type="protein sequence ID" value="CAL1717241.1"/>
    <property type="molecule type" value="Genomic_DNA"/>
</dbReference>
<evidence type="ECO:0000313" key="4">
    <source>
        <dbReference type="Proteomes" id="UP001497453"/>
    </source>
</evidence>
<keyword evidence="1" id="KW-1133">Transmembrane helix</keyword>
<organism evidence="3 4">
    <name type="scientific">Somion occarium</name>
    <dbReference type="NCBI Taxonomy" id="3059160"/>
    <lineage>
        <taxon>Eukaryota</taxon>
        <taxon>Fungi</taxon>
        <taxon>Dikarya</taxon>
        <taxon>Basidiomycota</taxon>
        <taxon>Agaricomycotina</taxon>
        <taxon>Agaricomycetes</taxon>
        <taxon>Polyporales</taxon>
        <taxon>Cerrenaceae</taxon>
        <taxon>Somion</taxon>
    </lineage>
</organism>
<evidence type="ECO:0000313" key="3">
    <source>
        <dbReference type="EMBL" id="CAL1717241.1"/>
    </source>
</evidence>
<dbReference type="Proteomes" id="UP001497453">
    <property type="component" value="Chromosome 9"/>
</dbReference>
<gene>
    <name evidence="3" type="ORF">GFSPODELE1_LOCUS11125</name>
</gene>
<keyword evidence="2" id="KW-0732">Signal</keyword>
<reference evidence="4" key="1">
    <citation type="submission" date="2024-04" db="EMBL/GenBank/DDBJ databases">
        <authorList>
            <person name="Shaw F."/>
            <person name="Minotto A."/>
        </authorList>
    </citation>
    <scope>NUCLEOTIDE SEQUENCE [LARGE SCALE GENOMIC DNA]</scope>
</reference>
<evidence type="ECO:0008006" key="5">
    <source>
        <dbReference type="Google" id="ProtNLM"/>
    </source>
</evidence>